<dbReference type="InterPro" id="IPR028994">
    <property type="entry name" value="Integrin_alpha_N"/>
</dbReference>
<comment type="caution">
    <text evidence="4">The sequence shown here is derived from an EMBL/GenBank/DDBJ whole genome shotgun (WGS) entry which is preliminary data.</text>
</comment>
<dbReference type="Gene3D" id="2.130.10.130">
    <property type="entry name" value="Integrin alpha, N-terminal"/>
    <property type="match status" value="3"/>
</dbReference>
<evidence type="ECO:0000259" key="3">
    <source>
        <dbReference type="Pfam" id="PF07593"/>
    </source>
</evidence>
<dbReference type="Proteomes" id="UP000239590">
    <property type="component" value="Unassembled WGS sequence"/>
</dbReference>
<evidence type="ECO:0000313" key="4">
    <source>
        <dbReference type="EMBL" id="PQA60466.1"/>
    </source>
</evidence>
<keyword evidence="2" id="KW-0472">Membrane</keyword>
<feature type="transmembrane region" description="Helical" evidence="2">
    <location>
        <begin position="7"/>
        <end position="24"/>
    </location>
</feature>
<gene>
    <name evidence="4" type="ORF">C5O19_12855</name>
</gene>
<name>A0A2S7IS13_9BACT</name>
<protein>
    <submittedName>
        <fullName evidence="4">RNA-binding protein</fullName>
    </submittedName>
</protein>
<accession>A0A2S7IS13</accession>
<dbReference type="Pfam" id="PF13517">
    <property type="entry name" value="FG-GAP_3"/>
    <property type="match status" value="6"/>
</dbReference>
<dbReference type="InterPro" id="IPR013517">
    <property type="entry name" value="FG-GAP"/>
</dbReference>
<keyword evidence="2" id="KW-0812">Transmembrane</keyword>
<evidence type="ECO:0000256" key="2">
    <source>
        <dbReference type="SAM" id="Phobius"/>
    </source>
</evidence>
<dbReference type="OrthoDB" id="9816120at2"/>
<keyword evidence="1" id="KW-0732">Signal</keyword>
<dbReference type="PANTHER" id="PTHR16026">
    <property type="entry name" value="CARTILAGE ACIDIC PROTEIN 1"/>
    <property type="match status" value="1"/>
</dbReference>
<dbReference type="RefSeq" id="WP_104712796.1">
    <property type="nucleotide sequence ID" value="NZ_PTRA01000001.1"/>
</dbReference>
<keyword evidence="2" id="KW-1133">Transmembrane helix</keyword>
<evidence type="ECO:0000256" key="1">
    <source>
        <dbReference type="ARBA" id="ARBA00022729"/>
    </source>
</evidence>
<dbReference type="EMBL" id="PTRA01000001">
    <property type="protein sequence ID" value="PQA60466.1"/>
    <property type="molecule type" value="Genomic_DNA"/>
</dbReference>
<keyword evidence="5" id="KW-1185">Reference proteome</keyword>
<sequence>MRDQCNVVLKVLIVASGFLIGLTACTSSHEKPLFETLDSTQTGIAFQNTVVDDDSLNIVEYLYFYNGAGVAAGDINNDGLTDLYFVSNRGKNKLYLNKGNWKFEDVTEQAGVGGFADWQTGVSMADVNGDGWLDMYVCAVGNYRGLEGSNELYINNHDGTFTEKAAEYGLDFTGFSTQAAFFDYDHDGDLDCYLLNHAIHKAISYNNVNARFLRDNEAGDYLFENKIIDKGNQAKPWFVNVSEKAGIYGAPMGYGLGISVGDLDNDGWEDIYVSNDFHEDDYYYHNNGNGTFTEKLKETFAHTSRFSMGNDVADINNDGWLDVMTLDMYPEDEKVEKSSAGEDAFDVFSFKLSYGYHYQYARNCLQLNLQGKRFVDIAAQLGMAATDWSWAPLWADYDGDGVKDVFITNGIVRRPNNMDYIKYVFQDSVYAALDKRVKDAVRRSIQHMPEGKTHNYLYQGVVKGPFDFNFKNRSADWGFAKENISNGAVYADLDNDGDLDLISNDINEAAGVYRNTARQTLGNHYLKVNFKGEKANVFGVGAKVLMRDSTQLFYQQNSPVRGFQSSVEPTLTFGLGKQALIDSLLVIWPDGKSETLRNIKTNQNLTLRYASAKNQEVSQWWKNAETPVLEEVQPGPIPYTHYENKDYFDFSREPLMPFQLSTEGPRLAKGDVNGDGLEDIYIPGAKLKVGQLFTQKPDGQFVRSMQPTFDADSSAEHVAATFFDADGDGDLDLYVVAGGNEYYGEMGQLQDLLYFNDGKGSFTKASTALPKMLENKSGVYPADFDKDGDIDLFVSGRVTAYAYGKPPRSFLLVNDGKGNFSDQTDRLAPELRLAGLLTDAHWSDFDGDQKPDLLVIGDWMEPQLFVQKGGKFTRKPIRMEEADGTESTRMKGFWSRMAWGDLNKDGREDGVFGNLGLNSRFRRKGSDHLKMWVKDIDSNGQAEQILAYEDQSGSYYPLAGKDELGKQLPSVINKKFTTYADFAGKTVEDIFNKGELNGATEFEINRYSSVWLENKGDLRFVIHELPAPAQWSKLYAFAIGDVDGNGTPDVLTGGNLYSVNPAQGQYNANPGLVLFNDGKGNFRASPGPFSGFSVTGEIRDIQVLRTASGTRWLVSRNNDRLLVFKTYTHPIQ</sequence>
<feature type="domain" description="ASPIC/UnbV" evidence="3">
    <location>
        <begin position="539"/>
        <end position="606"/>
    </location>
</feature>
<reference evidence="5" key="1">
    <citation type="submission" date="2018-02" db="EMBL/GenBank/DDBJ databases">
        <title>Genome sequencing of Solimonas sp. HR-BB.</title>
        <authorList>
            <person name="Lee Y."/>
            <person name="Jeon C.O."/>
        </authorList>
    </citation>
    <scope>NUCLEOTIDE SEQUENCE [LARGE SCALE GENOMIC DNA]</scope>
    <source>
        <strain evidence="5">HR-U</strain>
    </source>
</reference>
<dbReference type="Pfam" id="PF07593">
    <property type="entry name" value="UnbV_ASPIC"/>
    <property type="match status" value="1"/>
</dbReference>
<organism evidence="4 5">
    <name type="scientific">Siphonobacter curvatus</name>
    <dbReference type="NCBI Taxonomy" id="2094562"/>
    <lineage>
        <taxon>Bacteria</taxon>
        <taxon>Pseudomonadati</taxon>
        <taxon>Bacteroidota</taxon>
        <taxon>Cytophagia</taxon>
        <taxon>Cytophagales</taxon>
        <taxon>Cytophagaceae</taxon>
        <taxon>Siphonobacter</taxon>
    </lineage>
</organism>
<evidence type="ECO:0000313" key="5">
    <source>
        <dbReference type="Proteomes" id="UP000239590"/>
    </source>
</evidence>
<dbReference type="SUPFAM" id="SSF69318">
    <property type="entry name" value="Integrin alpha N-terminal domain"/>
    <property type="match status" value="3"/>
</dbReference>
<dbReference type="InterPro" id="IPR027039">
    <property type="entry name" value="Crtac1"/>
</dbReference>
<proteinExistence type="predicted"/>
<dbReference type="PANTHER" id="PTHR16026:SF0">
    <property type="entry name" value="CARTILAGE ACIDIC PROTEIN 1"/>
    <property type="match status" value="1"/>
</dbReference>
<dbReference type="AlphaFoldDB" id="A0A2S7IS13"/>
<dbReference type="InterPro" id="IPR011519">
    <property type="entry name" value="UnbV_ASPIC"/>
</dbReference>
<dbReference type="PROSITE" id="PS51257">
    <property type="entry name" value="PROKAR_LIPOPROTEIN"/>
    <property type="match status" value="1"/>
</dbReference>